<dbReference type="GO" id="GO:0005524">
    <property type="term" value="F:ATP binding"/>
    <property type="evidence" value="ECO:0007669"/>
    <property type="project" value="UniProtKB-KW"/>
</dbReference>
<keyword evidence="8" id="KW-0067">ATP-binding</keyword>
<dbReference type="InterPro" id="IPR003661">
    <property type="entry name" value="HisK_dim/P_dom"/>
</dbReference>
<evidence type="ECO:0000256" key="3">
    <source>
        <dbReference type="ARBA" id="ARBA00012438"/>
    </source>
</evidence>
<evidence type="ECO:0000256" key="1">
    <source>
        <dbReference type="ARBA" id="ARBA00000085"/>
    </source>
</evidence>
<dbReference type="PANTHER" id="PTHR43547">
    <property type="entry name" value="TWO-COMPONENT HISTIDINE KINASE"/>
    <property type="match status" value="1"/>
</dbReference>
<name>A0A850EKF7_9BACL</name>
<evidence type="ECO:0000313" key="14">
    <source>
        <dbReference type="Proteomes" id="UP000564806"/>
    </source>
</evidence>
<keyword evidence="6" id="KW-0547">Nucleotide-binding</keyword>
<dbReference type="GO" id="GO:0005886">
    <property type="term" value="C:plasma membrane"/>
    <property type="evidence" value="ECO:0007669"/>
    <property type="project" value="UniProtKB-SubCell"/>
</dbReference>
<dbReference type="FunFam" id="3.30.565.10:FF:000006">
    <property type="entry name" value="Sensor histidine kinase WalK"/>
    <property type="match status" value="1"/>
</dbReference>
<dbReference type="Proteomes" id="UP000564806">
    <property type="component" value="Unassembled WGS sequence"/>
</dbReference>
<keyword evidence="14" id="KW-1185">Reference proteome</keyword>
<dbReference type="GO" id="GO:0000155">
    <property type="term" value="F:phosphorelay sensor kinase activity"/>
    <property type="evidence" value="ECO:0007669"/>
    <property type="project" value="InterPro"/>
</dbReference>
<protein>
    <recommendedName>
        <fullName evidence="3">histidine kinase</fullName>
        <ecNumber evidence="3">2.7.13.3</ecNumber>
    </recommendedName>
</protein>
<evidence type="ECO:0000313" key="13">
    <source>
        <dbReference type="EMBL" id="NUU59937.1"/>
    </source>
</evidence>
<keyword evidence="10 11" id="KW-0472">Membrane</keyword>
<dbReference type="AlphaFoldDB" id="A0A850EKF7"/>
<accession>A0A850EKF7</accession>
<feature type="domain" description="Histidine kinase" evidence="12">
    <location>
        <begin position="271"/>
        <end position="494"/>
    </location>
</feature>
<feature type="transmembrane region" description="Helical" evidence="11">
    <location>
        <begin position="28"/>
        <end position="53"/>
    </location>
</feature>
<evidence type="ECO:0000256" key="8">
    <source>
        <dbReference type="ARBA" id="ARBA00022840"/>
    </source>
</evidence>
<keyword evidence="7 13" id="KW-0418">Kinase</keyword>
<dbReference type="SUPFAM" id="SSF47384">
    <property type="entry name" value="Homodimeric domain of signal transducing histidine kinase"/>
    <property type="match status" value="1"/>
</dbReference>
<dbReference type="Pfam" id="PF02518">
    <property type="entry name" value="HATPase_c"/>
    <property type="match status" value="1"/>
</dbReference>
<evidence type="ECO:0000256" key="4">
    <source>
        <dbReference type="ARBA" id="ARBA00022553"/>
    </source>
</evidence>
<keyword evidence="11" id="KW-1133">Transmembrane helix</keyword>
<dbReference type="SMART" id="SM00387">
    <property type="entry name" value="HATPase_c"/>
    <property type="match status" value="1"/>
</dbReference>
<keyword evidence="5" id="KW-0808">Transferase</keyword>
<evidence type="ECO:0000256" key="2">
    <source>
        <dbReference type="ARBA" id="ARBA00004651"/>
    </source>
</evidence>
<comment type="subcellular location">
    <subcellularLocation>
        <location evidence="2">Cell membrane</location>
        <topology evidence="2">Multi-pass membrane protein</topology>
    </subcellularLocation>
</comment>
<organism evidence="13 14">
    <name type="scientific">Paenibacillus agri</name>
    <dbReference type="NCBI Taxonomy" id="2744309"/>
    <lineage>
        <taxon>Bacteria</taxon>
        <taxon>Bacillati</taxon>
        <taxon>Bacillota</taxon>
        <taxon>Bacilli</taxon>
        <taxon>Bacillales</taxon>
        <taxon>Paenibacillaceae</taxon>
        <taxon>Paenibacillus</taxon>
    </lineage>
</organism>
<dbReference type="SUPFAM" id="SSF55874">
    <property type="entry name" value="ATPase domain of HSP90 chaperone/DNA topoisomerase II/histidine kinase"/>
    <property type="match status" value="1"/>
</dbReference>
<dbReference type="RefSeq" id="WP_175370558.1">
    <property type="nucleotide sequence ID" value="NZ_JABWCS010000195.1"/>
</dbReference>
<dbReference type="PANTHER" id="PTHR43547:SF2">
    <property type="entry name" value="HYBRID SIGNAL TRANSDUCTION HISTIDINE KINASE C"/>
    <property type="match status" value="1"/>
</dbReference>
<dbReference type="InterPro" id="IPR004358">
    <property type="entry name" value="Sig_transdc_His_kin-like_C"/>
</dbReference>
<dbReference type="FunFam" id="1.10.287.130:FF:000001">
    <property type="entry name" value="Two-component sensor histidine kinase"/>
    <property type="match status" value="1"/>
</dbReference>
<dbReference type="InterPro" id="IPR003594">
    <property type="entry name" value="HATPase_dom"/>
</dbReference>
<evidence type="ECO:0000256" key="7">
    <source>
        <dbReference type="ARBA" id="ARBA00022777"/>
    </source>
</evidence>
<sequence length="496" mass="57157">MIKFVFERMHKRRQSEDMFVKMRNRLTIMYSGMLVLFLLVFIIIVYTSLFWMVSYQQKKEVNSLADQKLLESQNLLKSDMNGNDSTIDDKKKITLNNNYFFYYVYNQQGELIAANETIPDLRQSLLQMLKDWSVKYTDVNSKTENLTYSENGSEFWRQKDSNDGNLDNRGWGKDLQNNWDKDTTLTVSSGKKIHMAIMARIIYDGDQRIGKMYLGQDTTYYWTIINWMLTIFIGLAILFFIISFLVGSSMSKRAMVPIIKSYTQQRHFVADASHELRTPLSILNSSIDVLELEEGENISEFSRNVLMDMKDEVKRMTTLVNDLLSLARSDAGLTNISFETFDFIPVVEQLDRSIQPLAVSRHIKLNLHTPADLLVSGDKERLKQLLYILIDNAIKYTPQHGTVNLFLSMGVNDDHEESLLIQVQDTGIGIQPADQKKIFNRFYRVDKNRTKQIEGTGIGLAIAKWIVEEHKGTIQLSSHLGEGSVFTVKIPQISPK</sequence>
<keyword evidence="4" id="KW-0597">Phosphoprotein</keyword>
<evidence type="ECO:0000256" key="10">
    <source>
        <dbReference type="ARBA" id="ARBA00023136"/>
    </source>
</evidence>
<dbReference type="Pfam" id="PF00512">
    <property type="entry name" value="HisKA"/>
    <property type="match status" value="1"/>
</dbReference>
<keyword evidence="9" id="KW-0902">Two-component regulatory system</keyword>
<dbReference type="EMBL" id="JABWCS010000195">
    <property type="protein sequence ID" value="NUU59937.1"/>
    <property type="molecule type" value="Genomic_DNA"/>
</dbReference>
<dbReference type="PRINTS" id="PR00344">
    <property type="entry name" value="BCTRLSENSOR"/>
</dbReference>
<proteinExistence type="predicted"/>
<dbReference type="Gene3D" id="3.30.565.10">
    <property type="entry name" value="Histidine kinase-like ATPase, C-terminal domain"/>
    <property type="match status" value="1"/>
</dbReference>
<evidence type="ECO:0000256" key="5">
    <source>
        <dbReference type="ARBA" id="ARBA00022679"/>
    </source>
</evidence>
<comment type="caution">
    <text evidence="13">The sequence shown here is derived from an EMBL/GenBank/DDBJ whole genome shotgun (WGS) entry which is preliminary data.</text>
</comment>
<feature type="transmembrane region" description="Helical" evidence="11">
    <location>
        <begin position="220"/>
        <end position="246"/>
    </location>
</feature>
<dbReference type="Gene3D" id="1.10.287.130">
    <property type="match status" value="1"/>
</dbReference>
<evidence type="ECO:0000256" key="11">
    <source>
        <dbReference type="SAM" id="Phobius"/>
    </source>
</evidence>
<gene>
    <name evidence="13" type="ORF">HPT30_06180</name>
</gene>
<evidence type="ECO:0000256" key="9">
    <source>
        <dbReference type="ARBA" id="ARBA00023012"/>
    </source>
</evidence>
<dbReference type="EC" id="2.7.13.3" evidence="3"/>
<evidence type="ECO:0000256" key="6">
    <source>
        <dbReference type="ARBA" id="ARBA00022741"/>
    </source>
</evidence>
<dbReference type="SMART" id="SM00388">
    <property type="entry name" value="HisKA"/>
    <property type="match status" value="1"/>
</dbReference>
<dbReference type="PROSITE" id="PS50109">
    <property type="entry name" value="HIS_KIN"/>
    <property type="match status" value="1"/>
</dbReference>
<dbReference type="InterPro" id="IPR005467">
    <property type="entry name" value="His_kinase_dom"/>
</dbReference>
<dbReference type="InterPro" id="IPR036890">
    <property type="entry name" value="HATPase_C_sf"/>
</dbReference>
<dbReference type="CDD" id="cd00082">
    <property type="entry name" value="HisKA"/>
    <property type="match status" value="1"/>
</dbReference>
<evidence type="ECO:0000259" key="12">
    <source>
        <dbReference type="PROSITE" id="PS50109"/>
    </source>
</evidence>
<reference evidence="13" key="1">
    <citation type="submission" date="2020-06" db="EMBL/GenBank/DDBJ databases">
        <title>Paenibacillus sp. nov., isolated from soil.</title>
        <authorList>
            <person name="Seo Y.L."/>
        </authorList>
    </citation>
    <scope>NUCLEOTIDE SEQUENCE [LARGE SCALE GENOMIC DNA]</scope>
    <source>
        <strain evidence="13">JW14</strain>
    </source>
</reference>
<dbReference type="InterPro" id="IPR036097">
    <property type="entry name" value="HisK_dim/P_sf"/>
</dbReference>
<keyword evidence="11" id="KW-0812">Transmembrane</keyword>
<comment type="catalytic activity">
    <reaction evidence="1">
        <text>ATP + protein L-histidine = ADP + protein N-phospho-L-histidine.</text>
        <dbReference type="EC" id="2.7.13.3"/>
    </reaction>
</comment>